<reference evidence="2" key="1">
    <citation type="submission" date="2023-05" db="EMBL/GenBank/DDBJ databases">
        <title>Cataloging the Phylogenetic Diversity of Human Bladder Bacteria.</title>
        <authorList>
            <person name="Du J."/>
        </authorList>
    </citation>
    <scope>NUCLEOTIDE SEQUENCE</scope>
    <source>
        <strain evidence="2">UMB6789</strain>
    </source>
</reference>
<dbReference type="PANTHER" id="PTHR30547:SF5">
    <property type="entry name" value="NUCLEASE YHCG-RELATED"/>
    <property type="match status" value="1"/>
</dbReference>
<dbReference type="Proteomes" id="UP001237784">
    <property type="component" value="Unassembled WGS sequence"/>
</dbReference>
<comment type="caution">
    <text evidence="2">The sequence shown here is derived from an EMBL/GenBank/DDBJ whole genome shotgun (WGS) entry which is preliminary data.</text>
</comment>
<evidence type="ECO:0000313" key="2">
    <source>
        <dbReference type="EMBL" id="MDK7062945.1"/>
    </source>
</evidence>
<accession>A0AAW6Y1E0</accession>
<name>A0AAW6Y1E0_GARVA</name>
<dbReference type="InterPro" id="IPR041527">
    <property type="entry name" value="YhcG_N"/>
</dbReference>
<organism evidence="2 3">
    <name type="scientific">Gardnerella vaginalis</name>
    <dbReference type="NCBI Taxonomy" id="2702"/>
    <lineage>
        <taxon>Bacteria</taxon>
        <taxon>Bacillati</taxon>
        <taxon>Actinomycetota</taxon>
        <taxon>Actinomycetes</taxon>
        <taxon>Bifidobacteriales</taxon>
        <taxon>Bifidobacteriaceae</taxon>
        <taxon>Gardnerella</taxon>
    </lineage>
</organism>
<dbReference type="PANTHER" id="PTHR30547">
    <property type="entry name" value="UNCHARACTERIZED PROTEIN YHCG-RELATED"/>
    <property type="match status" value="1"/>
</dbReference>
<protein>
    <submittedName>
        <fullName evidence="2">DUF1016 N-terminal domain-containing protein</fullName>
    </submittedName>
</protein>
<gene>
    <name evidence="2" type="ORF">QP372_00190</name>
</gene>
<dbReference type="RefSeq" id="WP_285084890.1">
    <property type="nucleotide sequence ID" value="NZ_JASOME010000001.1"/>
</dbReference>
<dbReference type="Pfam" id="PF17761">
    <property type="entry name" value="DUF1016_N"/>
    <property type="match status" value="1"/>
</dbReference>
<evidence type="ECO:0000259" key="1">
    <source>
        <dbReference type="Pfam" id="PF17761"/>
    </source>
</evidence>
<dbReference type="EMBL" id="JASOME010000001">
    <property type="protein sequence ID" value="MDK7062945.1"/>
    <property type="molecule type" value="Genomic_DNA"/>
</dbReference>
<proteinExistence type="predicted"/>
<evidence type="ECO:0000313" key="3">
    <source>
        <dbReference type="Proteomes" id="UP001237784"/>
    </source>
</evidence>
<sequence length="117" mass="13900">MSTLLTQLSWSNHLKIISGSKSKEEREFYINLAINENLTHRELVRQMNSGYYERYMLSNSNNLPAIQRVKQETHNLFMDSYVLEFIDAPELGNEREFQKSILENLKHLGFVNKWQTF</sequence>
<feature type="domain" description="YhcG N-terminal" evidence="1">
    <location>
        <begin position="2"/>
        <end position="54"/>
    </location>
</feature>
<dbReference type="AlphaFoldDB" id="A0AAW6Y1E0"/>
<dbReference type="InterPro" id="IPR053148">
    <property type="entry name" value="PD-DEXK-like_domain"/>
</dbReference>